<dbReference type="CDD" id="cd00118">
    <property type="entry name" value="LysM"/>
    <property type="match status" value="1"/>
</dbReference>
<evidence type="ECO:0000256" key="2">
    <source>
        <dbReference type="SAM" id="Phobius"/>
    </source>
</evidence>
<evidence type="ECO:0000259" key="3">
    <source>
        <dbReference type="PROSITE" id="PS51782"/>
    </source>
</evidence>
<dbReference type="InterPro" id="IPR036779">
    <property type="entry name" value="LysM_dom_sf"/>
</dbReference>
<dbReference type="RefSeq" id="WP_202887426.1">
    <property type="nucleotide sequence ID" value="NZ_BAAAVN010000025.1"/>
</dbReference>
<feature type="compositionally biased region" description="Gly residues" evidence="1">
    <location>
        <begin position="266"/>
        <end position="283"/>
    </location>
</feature>
<comment type="caution">
    <text evidence="4">The sequence shown here is derived from an EMBL/GenBank/DDBJ whole genome shotgun (WGS) entry which is preliminary data.</text>
</comment>
<sequence length="445" mass="45722">MKTMIRLLKGTIAVLALAAVAVLLRWITAGSITGVRTYDLDSLTVLAVSAVAWIAYAWLVLAVLATALEQLPGIAGALAGALAGRITTGTARTLLRSGLGVAAVTPLTITGAHASPTPIHSQSVEPPSTLKLAWAPTSRTSDHPGSTNDTAAFRATEPPSTVKLGAAHVPEPNNPTWGPTEPPSTIRLTESRPTPHAQRTQPAHPNITDPRQPDAAGSGQPDAAGSGQADAAGPGQADAAGSGQLVERRVGGAGRLDAPTRRTGPGAPGTPGRGSTPGHGAVGGRPTSANHPAGKRPTEDHPGGTRQTADQPTRTRPTADEPASERPVDRRLRIGVPDRPTAGAPTRYTDVRAATAIRVVVRAGDSLWSLAARELGTGATDATIATRWLDWYAANRQAIGHNPNLLVPGQVLQVPQKHGGGLPSTGGNHLPPTQGDHLPPTHQEN</sequence>
<dbReference type="InterPro" id="IPR018392">
    <property type="entry name" value="LysM"/>
</dbReference>
<reference evidence="4 5" key="1">
    <citation type="submission" date="2020-08" db="EMBL/GenBank/DDBJ databases">
        <title>Sequencing the genomes of 1000 actinobacteria strains.</title>
        <authorList>
            <person name="Klenk H.-P."/>
        </authorList>
    </citation>
    <scope>NUCLEOTIDE SEQUENCE [LARGE SCALE GENOMIC DNA]</scope>
    <source>
        <strain evidence="4 5">DSM 17294</strain>
    </source>
</reference>
<dbReference type="Proteomes" id="UP000558997">
    <property type="component" value="Unassembled WGS sequence"/>
</dbReference>
<evidence type="ECO:0000313" key="5">
    <source>
        <dbReference type="Proteomes" id="UP000558997"/>
    </source>
</evidence>
<organism evidence="4 5">
    <name type="scientific">Kribbella solani</name>
    <dbReference type="NCBI Taxonomy" id="236067"/>
    <lineage>
        <taxon>Bacteria</taxon>
        <taxon>Bacillati</taxon>
        <taxon>Actinomycetota</taxon>
        <taxon>Actinomycetes</taxon>
        <taxon>Propionibacteriales</taxon>
        <taxon>Kribbellaceae</taxon>
        <taxon>Kribbella</taxon>
    </lineage>
</organism>
<keyword evidence="5" id="KW-1185">Reference proteome</keyword>
<feature type="region of interest" description="Disordered" evidence="1">
    <location>
        <begin position="135"/>
        <end position="347"/>
    </location>
</feature>
<feature type="compositionally biased region" description="Basic and acidic residues" evidence="1">
    <location>
        <begin position="317"/>
        <end position="332"/>
    </location>
</feature>
<keyword evidence="2" id="KW-1133">Transmembrane helix</keyword>
<feature type="domain" description="LysM" evidence="3">
    <location>
        <begin position="357"/>
        <end position="414"/>
    </location>
</feature>
<proteinExistence type="predicted"/>
<dbReference type="PROSITE" id="PS51782">
    <property type="entry name" value="LYSM"/>
    <property type="match status" value="1"/>
</dbReference>
<gene>
    <name evidence="4" type="ORF">HDA44_003786</name>
</gene>
<keyword evidence="2" id="KW-0812">Transmembrane</keyword>
<dbReference type="AlphaFoldDB" id="A0A841DU90"/>
<feature type="compositionally biased region" description="Polar residues" evidence="1">
    <location>
        <begin position="186"/>
        <end position="203"/>
    </location>
</feature>
<feature type="region of interest" description="Disordered" evidence="1">
    <location>
        <begin position="414"/>
        <end position="445"/>
    </location>
</feature>
<accession>A0A841DU90</accession>
<feature type="compositionally biased region" description="Polar residues" evidence="1">
    <location>
        <begin position="305"/>
        <end position="316"/>
    </location>
</feature>
<protein>
    <submittedName>
        <fullName evidence="4">Nucleoid-associated protein YgaU</fullName>
    </submittedName>
</protein>
<feature type="compositionally biased region" description="Low complexity" evidence="1">
    <location>
        <begin position="213"/>
        <end position="244"/>
    </location>
</feature>
<name>A0A841DU90_9ACTN</name>
<dbReference type="Gene3D" id="3.10.350.10">
    <property type="entry name" value="LysM domain"/>
    <property type="match status" value="1"/>
</dbReference>
<dbReference type="EMBL" id="JACHNF010000001">
    <property type="protein sequence ID" value="MBB5980445.1"/>
    <property type="molecule type" value="Genomic_DNA"/>
</dbReference>
<evidence type="ECO:0000256" key="1">
    <source>
        <dbReference type="SAM" id="MobiDB-lite"/>
    </source>
</evidence>
<feature type="compositionally biased region" description="Polar residues" evidence="1">
    <location>
        <begin position="137"/>
        <end position="150"/>
    </location>
</feature>
<feature type="transmembrane region" description="Helical" evidence="2">
    <location>
        <begin position="45"/>
        <end position="68"/>
    </location>
</feature>
<evidence type="ECO:0000313" key="4">
    <source>
        <dbReference type="EMBL" id="MBB5980445.1"/>
    </source>
</evidence>
<keyword evidence="2" id="KW-0472">Membrane</keyword>